<dbReference type="Proteomes" id="UP000663832">
    <property type="component" value="Unassembled WGS sequence"/>
</dbReference>
<keyword evidence="1" id="KW-0489">Methyltransferase</keyword>
<feature type="compositionally biased region" description="Basic and acidic residues" evidence="4">
    <location>
        <begin position="380"/>
        <end position="393"/>
    </location>
</feature>
<dbReference type="Proteomes" id="UP000663877">
    <property type="component" value="Unassembled WGS sequence"/>
</dbReference>
<dbReference type="GO" id="GO:0000049">
    <property type="term" value="F:tRNA binding"/>
    <property type="evidence" value="ECO:0007669"/>
    <property type="project" value="TreeGrafter"/>
</dbReference>
<feature type="region of interest" description="Disordered" evidence="4">
    <location>
        <begin position="380"/>
        <end position="425"/>
    </location>
</feature>
<feature type="domain" description="SAM-dependent MTase TRM10-type" evidence="5">
    <location>
        <begin position="88"/>
        <end position="286"/>
    </location>
</feature>
<dbReference type="SUPFAM" id="SSF47113">
    <property type="entry name" value="Histone-fold"/>
    <property type="match status" value="1"/>
</dbReference>
<evidence type="ECO:0000256" key="2">
    <source>
        <dbReference type="ARBA" id="ARBA00022679"/>
    </source>
</evidence>
<evidence type="ECO:0000256" key="1">
    <source>
        <dbReference type="ARBA" id="ARBA00022603"/>
    </source>
</evidence>
<reference evidence="7" key="1">
    <citation type="submission" date="2021-02" db="EMBL/GenBank/DDBJ databases">
        <authorList>
            <person name="Nowell W R."/>
        </authorList>
    </citation>
    <scope>NUCLEOTIDE SEQUENCE</scope>
</reference>
<dbReference type="OrthoDB" id="278300at2759"/>
<evidence type="ECO:0000313" key="8">
    <source>
        <dbReference type="Proteomes" id="UP000663832"/>
    </source>
</evidence>
<evidence type="ECO:0000256" key="3">
    <source>
        <dbReference type="ARBA" id="ARBA00022691"/>
    </source>
</evidence>
<dbReference type="InterPro" id="IPR007356">
    <property type="entry name" value="tRNA_m1G_MeTrfase_euk"/>
</dbReference>
<dbReference type="InterPro" id="IPR038459">
    <property type="entry name" value="MT_TRM10-typ_sf"/>
</dbReference>
<dbReference type="GO" id="GO:0005654">
    <property type="term" value="C:nucleoplasm"/>
    <property type="evidence" value="ECO:0007669"/>
    <property type="project" value="TreeGrafter"/>
</dbReference>
<feature type="compositionally biased region" description="Acidic residues" evidence="4">
    <location>
        <begin position="403"/>
        <end position="425"/>
    </location>
</feature>
<dbReference type="Pfam" id="PF00808">
    <property type="entry name" value="CBFD_NFYB_HMF"/>
    <property type="match status" value="1"/>
</dbReference>
<dbReference type="PROSITE" id="PS51675">
    <property type="entry name" value="SAM_MT_TRM10"/>
    <property type="match status" value="1"/>
</dbReference>
<feature type="compositionally biased region" description="Basic residues" evidence="4">
    <location>
        <begin position="45"/>
        <end position="54"/>
    </location>
</feature>
<keyword evidence="3" id="KW-0949">S-adenosyl-L-methionine</keyword>
<dbReference type="EMBL" id="CAJNOM010000354">
    <property type="protein sequence ID" value="CAF1385617.1"/>
    <property type="molecule type" value="Genomic_DNA"/>
</dbReference>
<accession>A0A815JQX8</accession>
<dbReference type="GO" id="GO:0046982">
    <property type="term" value="F:protein heterodimerization activity"/>
    <property type="evidence" value="ECO:0007669"/>
    <property type="project" value="InterPro"/>
</dbReference>
<dbReference type="Gene3D" id="3.40.1280.30">
    <property type="match status" value="1"/>
</dbReference>
<evidence type="ECO:0000313" key="6">
    <source>
        <dbReference type="EMBL" id="CAF1337018.1"/>
    </source>
</evidence>
<name>A0A815JQX8_9BILA</name>
<dbReference type="PANTHER" id="PTHR13563:SF19">
    <property type="entry name" value="TRNA METHYLTRANSFERASE 10 HOMOLOG B"/>
    <property type="match status" value="1"/>
</dbReference>
<protein>
    <recommendedName>
        <fullName evidence="5">SAM-dependent MTase TRM10-type domain-containing protein</fullName>
    </recommendedName>
</protein>
<evidence type="ECO:0000313" key="7">
    <source>
        <dbReference type="EMBL" id="CAF1385617.1"/>
    </source>
</evidence>
<dbReference type="GO" id="GO:0002939">
    <property type="term" value="P:tRNA N1-guanine methylation"/>
    <property type="evidence" value="ECO:0007669"/>
    <property type="project" value="TreeGrafter"/>
</dbReference>
<evidence type="ECO:0000256" key="4">
    <source>
        <dbReference type="SAM" id="MobiDB-lite"/>
    </source>
</evidence>
<dbReference type="InterPro" id="IPR009072">
    <property type="entry name" value="Histone-fold"/>
</dbReference>
<evidence type="ECO:0000259" key="5">
    <source>
        <dbReference type="PROSITE" id="PS51675"/>
    </source>
</evidence>
<dbReference type="AlphaFoldDB" id="A0A815JQX8"/>
<dbReference type="InterPro" id="IPR028564">
    <property type="entry name" value="MT_TRM10-typ"/>
</dbReference>
<dbReference type="InterPro" id="IPR003958">
    <property type="entry name" value="CBFA_NFYB_domain"/>
</dbReference>
<feature type="region of interest" description="Disordered" evidence="4">
    <location>
        <begin position="1"/>
        <end position="63"/>
    </location>
</feature>
<gene>
    <name evidence="6" type="ORF">BJG266_LOCUS34200</name>
    <name evidence="7" type="ORF">QVE165_LOCUS35915</name>
</gene>
<keyword evidence="2" id="KW-0808">Transferase</keyword>
<dbReference type="CDD" id="cd22928">
    <property type="entry name" value="HFD_POLE3_DPB4"/>
    <property type="match status" value="1"/>
</dbReference>
<organism evidence="7 8">
    <name type="scientific">Adineta steineri</name>
    <dbReference type="NCBI Taxonomy" id="433720"/>
    <lineage>
        <taxon>Eukaryota</taxon>
        <taxon>Metazoa</taxon>
        <taxon>Spiralia</taxon>
        <taxon>Gnathifera</taxon>
        <taxon>Rotifera</taxon>
        <taxon>Eurotatoria</taxon>
        <taxon>Bdelloidea</taxon>
        <taxon>Adinetida</taxon>
        <taxon>Adinetidae</taxon>
        <taxon>Adineta</taxon>
    </lineage>
</organism>
<dbReference type="EMBL" id="CAJNOI010000733">
    <property type="protein sequence ID" value="CAF1337018.1"/>
    <property type="molecule type" value="Genomic_DNA"/>
</dbReference>
<keyword evidence="8" id="KW-1185">Reference proteome</keyword>
<comment type="caution">
    <text evidence="7">The sequence shown here is derived from an EMBL/GenBank/DDBJ whole genome shotgun (WGS) entry which is preliminary data.</text>
</comment>
<proteinExistence type="predicted"/>
<dbReference type="PANTHER" id="PTHR13563">
    <property type="entry name" value="TRNA (GUANINE-9-) METHYLTRANSFERASE"/>
    <property type="match status" value="1"/>
</dbReference>
<feature type="compositionally biased region" description="Basic residues" evidence="4">
    <location>
        <begin position="23"/>
        <end position="35"/>
    </location>
</feature>
<dbReference type="Gene3D" id="1.10.20.10">
    <property type="entry name" value="Histone, subunit A"/>
    <property type="match status" value="1"/>
</dbReference>
<dbReference type="GO" id="GO:0008168">
    <property type="term" value="F:methyltransferase activity"/>
    <property type="evidence" value="ECO:0007669"/>
    <property type="project" value="UniProtKB-KW"/>
</dbReference>
<sequence>MSSVPSPDIHSDENETTVESTKQKRLPRSAKKRLRYERLREQRKLTGKKKKKRTPSNPTASIVIPSDSSEILTDQLVSVTGKTFKRAANERLAEINRDSEAPMICIDCAYNESMSSKEIASLARQIGRCYSSNRRATKPVRLILTNWSNDSLLAQECRRVNNGFDNYQIILDDKPIYETYPSERLIYLSPNGDKILTEVNEQTIHVIGGLVDESVRKNMTYQSCQDKNITCCKLPIETYMEHAVTGGTFNQILSINQVFDILVTYMTTNDWGQTLKKNIPERKGWVIIMSDEVDDLSFPNAVITRLMNEALEGSPTISKEARAAMSRAALSFILYISTTANQYASSAKRKTVTVQDIFKALQSNQFDMLVEPLQEALKDYQEQTRKKKEESAKKQQNQPESTVENDENDEIENELENENNESVVE</sequence>